<dbReference type="Proteomes" id="UP000249056">
    <property type="component" value="Unassembled WGS sequence"/>
</dbReference>
<sequence length="204" mass="24255">MADLKNKEGLLRKAKEDVDAADLADDRKIADFQHKNMKGKGGLENGKRGKKRRKKEWLRFEKSNSSNSSNGRSVREKQQKPGKKWEEEEKIRQKQMYEEAKRSQERYSIPDHFFKSEERTHQTCNLTCYHDCWWSKVQGRTACPECHEVWTYLLKCPGCDMKACPRCQSAIRPRMTYRTARKNRRPPPRARTPSPYRWDSHDYD</sequence>
<feature type="compositionally biased region" description="Basic and acidic residues" evidence="1">
    <location>
        <begin position="73"/>
        <end position="90"/>
    </location>
</feature>
<evidence type="ECO:0000313" key="2">
    <source>
        <dbReference type="EMBL" id="RAL68069.1"/>
    </source>
</evidence>
<dbReference type="EMBL" id="QKRW01000002">
    <property type="protein sequence ID" value="RAL68069.1"/>
    <property type="molecule type" value="Genomic_DNA"/>
</dbReference>
<dbReference type="AlphaFoldDB" id="A0A395JBF3"/>
<evidence type="ECO:0000256" key="1">
    <source>
        <dbReference type="SAM" id="MobiDB-lite"/>
    </source>
</evidence>
<gene>
    <name evidence="2" type="ORF">DID88_008791</name>
</gene>
<evidence type="ECO:0000313" key="3">
    <source>
        <dbReference type="Proteomes" id="UP000249056"/>
    </source>
</evidence>
<feature type="compositionally biased region" description="Basic residues" evidence="1">
    <location>
        <begin position="179"/>
        <end position="188"/>
    </location>
</feature>
<proteinExistence type="predicted"/>
<protein>
    <submittedName>
        <fullName evidence="2">Uncharacterized protein</fullName>
    </submittedName>
</protein>
<comment type="caution">
    <text evidence="2">The sequence shown here is derived from an EMBL/GenBank/DDBJ whole genome shotgun (WGS) entry which is preliminary data.</text>
</comment>
<feature type="region of interest" description="Disordered" evidence="1">
    <location>
        <begin position="178"/>
        <end position="204"/>
    </location>
</feature>
<feature type="region of interest" description="Disordered" evidence="1">
    <location>
        <begin position="32"/>
        <end position="90"/>
    </location>
</feature>
<organism evidence="2 3">
    <name type="scientific">Monilinia fructigena</name>
    <dbReference type="NCBI Taxonomy" id="38457"/>
    <lineage>
        <taxon>Eukaryota</taxon>
        <taxon>Fungi</taxon>
        <taxon>Dikarya</taxon>
        <taxon>Ascomycota</taxon>
        <taxon>Pezizomycotina</taxon>
        <taxon>Leotiomycetes</taxon>
        <taxon>Helotiales</taxon>
        <taxon>Sclerotiniaceae</taxon>
        <taxon>Monilinia</taxon>
    </lineage>
</organism>
<dbReference type="OrthoDB" id="442087at2759"/>
<accession>A0A395JBF3</accession>
<reference evidence="2 3" key="1">
    <citation type="submission" date="2018-06" db="EMBL/GenBank/DDBJ databases">
        <title>Genome Sequence of the Brown Rot Fungal Pathogen Monilinia fructigena.</title>
        <authorList>
            <person name="Landi L."/>
            <person name="De Miccolis Angelini R.M."/>
            <person name="Pollastro S."/>
            <person name="Abate D."/>
            <person name="Faretra F."/>
            <person name="Romanazzi G."/>
        </authorList>
    </citation>
    <scope>NUCLEOTIDE SEQUENCE [LARGE SCALE GENOMIC DNA]</scope>
    <source>
        <strain evidence="2 3">Mfrg269</strain>
    </source>
</reference>
<name>A0A395JBF3_9HELO</name>
<keyword evidence="3" id="KW-1185">Reference proteome</keyword>
<feature type="region of interest" description="Disordered" evidence="1">
    <location>
        <begin position="1"/>
        <end position="20"/>
    </location>
</feature>